<evidence type="ECO:0000313" key="3">
    <source>
        <dbReference type="Proteomes" id="UP001230496"/>
    </source>
</evidence>
<dbReference type="PANTHER" id="PTHR48075">
    <property type="entry name" value="3-HYDROXYACYL-COA DEHYDROGENASE FAMILY PROTEIN"/>
    <property type="match status" value="1"/>
</dbReference>
<accession>A0AA51NBW5</accession>
<proteinExistence type="predicted"/>
<dbReference type="KEGG" id="msaa:QYS49_32805"/>
<dbReference type="Pfam" id="PF00725">
    <property type="entry name" value="3HCDH"/>
    <property type="match status" value="1"/>
</dbReference>
<evidence type="ECO:0000313" key="2">
    <source>
        <dbReference type="EMBL" id="WMN12200.1"/>
    </source>
</evidence>
<organism evidence="2 3">
    <name type="scientific">Marivirga salinarum</name>
    <dbReference type="NCBI Taxonomy" id="3059078"/>
    <lineage>
        <taxon>Bacteria</taxon>
        <taxon>Pseudomonadati</taxon>
        <taxon>Bacteroidota</taxon>
        <taxon>Cytophagia</taxon>
        <taxon>Cytophagales</taxon>
        <taxon>Marivirgaceae</taxon>
        <taxon>Marivirga</taxon>
    </lineage>
</organism>
<dbReference type="EMBL" id="CP129971">
    <property type="protein sequence ID" value="WMN12200.1"/>
    <property type="molecule type" value="Genomic_DNA"/>
</dbReference>
<evidence type="ECO:0000259" key="1">
    <source>
        <dbReference type="Pfam" id="PF00725"/>
    </source>
</evidence>
<dbReference type="InterPro" id="IPR006108">
    <property type="entry name" value="3HC_DH_C"/>
</dbReference>
<dbReference type="AlphaFoldDB" id="A0AA51NBW5"/>
<keyword evidence="3" id="KW-1185">Reference proteome</keyword>
<feature type="domain" description="3-hydroxyacyl-CoA dehydrogenase C-terminal" evidence="1">
    <location>
        <begin position="138"/>
        <end position="216"/>
    </location>
</feature>
<dbReference type="Proteomes" id="UP001230496">
    <property type="component" value="Chromosome"/>
</dbReference>
<name>A0AA51NBW5_9BACT</name>
<dbReference type="GO" id="GO:0016616">
    <property type="term" value="F:oxidoreductase activity, acting on the CH-OH group of donors, NAD or NADP as acceptor"/>
    <property type="evidence" value="ECO:0007669"/>
    <property type="project" value="InterPro"/>
</dbReference>
<dbReference type="InterPro" id="IPR008927">
    <property type="entry name" value="6-PGluconate_DH-like_C_sf"/>
</dbReference>
<gene>
    <name evidence="2" type="ORF">QYS49_32805</name>
</gene>
<dbReference type="PANTHER" id="PTHR48075:SF5">
    <property type="entry name" value="3-HYDROXYBUTYRYL-COA DEHYDROGENASE"/>
    <property type="match status" value="1"/>
</dbReference>
<protein>
    <submittedName>
        <fullName evidence="2">3-hydroxyacyl-CoA dehydrogenase family protein</fullName>
    </submittedName>
</protein>
<sequence>MKILVVGDPKNQEEITAKFGEKHQILSFDDLTEITKEAFFEADVVFDFFVAEEPEALTFYEQRPDLTIFTHMAVSSFGNLQIFQHQTQNTVFGFNGLPTFINRSVLECTLQNEQEKEKLNLICGKLETDFEIVEDRVGMVTPRIICMVINEAYYTVQEGTAEREDIDLGMKLGTNYPFGPFEWCEKIGLVKVYELLEAIYDDTKEERYKICPKLKKEYLALVE</sequence>
<reference evidence="2 3" key="1">
    <citation type="submission" date="2023-08" db="EMBL/GenBank/DDBJ databases">
        <title>Comparative genomics and taxonomic characterization of three novel marine species of genus Marivirga.</title>
        <authorList>
            <person name="Muhammad N."/>
            <person name="Kim S.-G."/>
        </authorList>
    </citation>
    <scope>NUCLEOTIDE SEQUENCE [LARGE SCALE GENOMIC DNA]</scope>
    <source>
        <strain evidence="2 3">BDSF4-3</strain>
    </source>
</reference>
<dbReference type="InterPro" id="IPR013328">
    <property type="entry name" value="6PGD_dom2"/>
</dbReference>
<dbReference type="Gene3D" id="1.10.1040.10">
    <property type="entry name" value="N-(1-d-carboxylethyl)-l-norvaline Dehydrogenase, domain 2"/>
    <property type="match status" value="1"/>
</dbReference>
<dbReference type="SUPFAM" id="SSF48179">
    <property type="entry name" value="6-phosphogluconate dehydrogenase C-terminal domain-like"/>
    <property type="match status" value="1"/>
</dbReference>
<dbReference type="GO" id="GO:0006631">
    <property type="term" value="P:fatty acid metabolic process"/>
    <property type="evidence" value="ECO:0007669"/>
    <property type="project" value="InterPro"/>
</dbReference>
<dbReference type="RefSeq" id="WP_308350107.1">
    <property type="nucleotide sequence ID" value="NZ_CP129971.1"/>
</dbReference>